<dbReference type="AlphaFoldDB" id="A0A896WNS4"/>
<dbReference type="PANTHER" id="PTHR12821">
    <property type="entry name" value="BYSTIN"/>
    <property type="match status" value="1"/>
</dbReference>
<dbReference type="GO" id="GO:0005730">
    <property type="term" value="C:nucleolus"/>
    <property type="evidence" value="ECO:0007669"/>
    <property type="project" value="TreeGrafter"/>
</dbReference>
<dbReference type="EMBL" id="MW052359">
    <property type="protein sequence ID" value="QSE03629.1"/>
    <property type="molecule type" value="Genomic_DNA"/>
</dbReference>
<organism evidence="2">
    <name type="scientific">Metchnikovella dogieli</name>
    <dbReference type="NCBI Taxonomy" id="2804710"/>
    <lineage>
        <taxon>Eukaryota</taxon>
        <taxon>Fungi</taxon>
        <taxon>Fungi incertae sedis</taxon>
        <taxon>Microsporidia</taxon>
        <taxon>Metchnikovellidae</taxon>
        <taxon>Metchnikovella</taxon>
    </lineage>
</organism>
<evidence type="ECO:0000256" key="1">
    <source>
        <dbReference type="ARBA" id="ARBA00007114"/>
    </source>
</evidence>
<dbReference type="GO" id="GO:0030515">
    <property type="term" value="F:snoRNA binding"/>
    <property type="evidence" value="ECO:0007669"/>
    <property type="project" value="TreeGrafter"/>
</dbReference>
<sequence length="253" mass="28782">MEEREEKIFEVYGQAGSLLSQYRSGVLPRALTILPMLSNCRALLEAMLPAQWSTAGVSAMTKLFVNSKNESLQHFLRCVLYPAVCESLSTRKRLDTHLYEALRTALFKPQEFFKGIVIPLCTDKATLLREAELVAGILAKKRIPAMHAAAAMMRLTEKRHKNITGTFLAVFLKKKPILPFQALDALFSFFYLEKDNAERMPVLWHQNLLLFVRAYFAQLSDEQRALLLNLVSVQRHKDISPEIEAAARECLVQ</sequence>
<dbReference type="Pfam" id="PF05291">
    <property type="entry name" value="Bystin"/>
    <property type="match status" value="1"/>
</dbReference>
<proteinExistence type="inferred from homology"/>
<reference evidence="2" key="1">
    <citation type="journal article" date="2021" name="Parasitol. Res.">
        <title>Evolutionary relationships of Metchnikovella dogieli Paskerova et al., 2016 (Microsporidia: Metchnikovellidae) revealed by multigene phylogenetic analysis.</title>
        <authorList>
            <person name="Nassonova E.S."/>
            <person name="Bondarenko N.I."/>
            <person name="Paskerova G.G."/>
            <person name="Kovacikova M."/>
            <person name="Frolova E.V."/>
            <person name="Smirnov A.V."/>
        </authorList>
    </citation>
    <scope>NUCLEOTIDE SEQUENCE</scope>
    <source>
        <strain evidence="2">WSBS2016</strain>
    </source>
</reference>
<dbReference type="InterPro" id="IPR007955">
    <property type="entry name" value="Bystin"/>
</dbReference>
<dbReference type="PANTHER" id="PTHR12821:SF0">
    <property type="entry name" value="BYSTIN"/>
    <property type="match status" value="1"/>
</dbReference>
<evidence type="ECO:0000313" key="2">
    <source>
        <dbReference type="EMBL" id="QSE03629.1"/>
    </source>
</evidence>
<comment type="similarity">
    <text evidence="1">Belongs to the bystin family.</text>
</comment>
<dbReference type="GO" id="GO:0005737">
    <property type="term" value="C:cytoplasm"/>
    <property type="evidence" value="ECO:0007669"/>
    <property type="project" value="TreeGrafter"/>
</dbReference>
<protein>
    <submittedName>
        <fullName evidence="2">Bystin domain containing protein</fullName>
    </submittedName>
</protein>
<dbReference type="GO" id="GO:0030688">
    <property type="term" value="C:preribosome, small subunit precursor"/>
    <property type="evidence" value="ECO:0007669"/>
    <property type="project" value="TreeGrafter"/>
</dbReference>
<dbReference type="GO" id="GO:0006364">
    <property type="term" value="P:rRNA processing"/>
    <property type="evidence" value="ECO:0007669"/>
    <property type="project" value="TreeGrafter"/>
</dbReference>
<name>A0A896WNS4_9MICR</name>
<accession>A0A896WNS4</accession>